<dbReference type="InterPro" id="IPR052048">
    <property type="entry name" value="ST_Response_Regulator"/>
</dbReference>
<feature type="repeat" description="TPR" evidence="2">
    <location>
        <begin position="166"/>
        <end position="199"/>
    </location>
</feature>
<accession>A0AAN1WKM8</accession>
<dbReference type="InterPro" id="IPR019734">
    <property type="entry name" value="TPR_rpt"/>
</dbReference>
<feature type="modified residue" description="4-aspartylphosphate" evidence="1">
    <location>
        <position position="60"/>
    </location>
</feature>
<evidence type="ECO:0000256" key="1">
    <source>
        <dbReference type="PROSITE-ProRule" id="PRU00169"/>
    </source>
</evidence>
<protein>
    <recommendedName>
        <fullName evidence="3">Response regulatory domain-containing protein</fullName>
    </recommendedName>
</protein>
<keyword evidence="2" id="KW-0802">TPR repeat</keyword>
<dbReference type="PANTHER" id="PTHR43228">
    <property type="entry name" value="TWO-COMPONENT RESPONSE REGULATOR"/>
    <property type="match status" value="1"/>
</dbReference>
<dbReference type="CDD" id="cd17589">
    <property type="entry name" value="REC_TPR"/>
    <property type="match status" value="1"/>
</dbReference>
<evidence type="ECO:0000313" key="5">
    <source>
        <dbReference type="Proteomes" id="UP001320119"/>
    </source>
</evidence>
<feature type="domain" description="Response regulatory" evidence="3">
    <location>
        <begin position="10"/>
        <end position="129"/>
    </location>
</feature>
<sequence length="536" mass="59900">MGGFAYGNLRFLVVDDFSSFRTTINGMLNSLGVMSIMTASNGMEALEICKSKKFDVILCDYDLGVGKNGQRVLEALRHQKLIDRESLFVLISADVSKQAVMAAYDCTPDDYLAKPINTQMLERRIGRLLEQREAMRPAYRALDKGDSEQAMAILTRIALSGGRVALPAQKFLGELFVEFDELTKAEKLYQKVLETKPLDWARLGLAYVHQAKGQLEEAGAAFCELTSENPLYLPAYDGMASNWFLRDDTAKLQDAIAQSVQVSPMSILRQKNLANIAEKNGDYPTALKALRECVRLGRESCHGSWDDAYHFGMATASAPEQVIENNRKLPQEALEMLSDATNHYDVSPDQLLRLQFLQGRLQFLAKHSLAGRQAVEKAEQSYAKQPQDIETDIARVKALQTIGDAERADELVHSLIQHYTYDQEALERLDELLNEPVSEANRALVAQINREGIELYNGSLFDDAITCFERAQVLFPRHVGIQLNIVQALIGKMKSGDNDARIKMAVDSALKAIGESVDDEHSQYSRYKKLNAMFNG</sequence>
<dbReference type="Pfam" id="PF00072">
    <property type="entry name" value="Response_reg"/>
    <property type="match status" value="1"/>
</dbReference>
<dbReference type="Gene3D" id="1.25.40.10">
    <property type="entry name" value="Tetratricopeptide repeat domain"/>
    <property type="match status" value="2"/>
</dbReference>
<dbReference type="SMART" id="SM00448">
    <property type="entry name" value="REC"/>
    <property type="match status" value="1"/>
</dbReference>
<dbReference type="GO" id="GO:0000160">
    <property type="term" value="P:phosphorelay signal transduction system"/>
    <property type="evidence" value="ECO:0007669"/>
    <property type="project" value="InterPro"/>
</dbReference>
<dbReference type="SUPFAM" id="SSF52172">
    <property type="entry name" value="CheY-like"/>
    <property type="match status" value="1"/>
</dbReference>
<dbReference type="InterPro" id="IPR001789">
    <property type="entry name" value="Sig_transdc_resp-reg_receiver"/>
</dbReference>
<dbReference type="InterPro" id="IPR011990">
    <property type="entry name" value="TPR-like_helical_dom_sf"/>
</dbReference>
<evidence type="ECO:0000259" key="3">
    <source>
        <dbReference type="PROSITE" id="PS50110"/>
    </source>
</evidence>
<dbReference type="RefSeq" id="WP_236984336.1">
    <property type="nucleotide sequence ID" value="NZ_AP023086.1"/>
</dbReference>
<dbReference type="EMBL" id="AP023086">
    <property type="protein sequence ID" value="BCD99252.1"/>
    <property type="molecule type" value="Genomic_DNA"/>
</dbReference>
<dbReference type="Gene3D" id="3.40.50.2300">
    <property type="match status" value="1"/>
</dbReference>
<dbReference type="Proteomes" id="UP001320119">
    <property type="component" value="Chromosome"/>
</dbReference>
<gene>
    <name evidence="4" type="ORF">MARGE09_P3453</name>
</gene>
<proteinExistence type="predicted"/>
<dbReference type="PROSITE" id="PS50110">
    <property type="entry name" value="RESPONSE_REGULATORY"/>
    <property type="match status" value="1"/>
</dbReference>
<keyword evidence="5" id="KW-1185">Reference proteome</keyword>
<evidence type="ECO:0000256" key="2">
    <source>
        <dbReference type="PROSITE-ProRule" id="PRU00339"/>
    </source>
</evidence>
<name>A0AAN1WKM8_9GAMM</name>
<dbReference type="PROSITE" id="PS50005">
    <property type="entry name" value="TPR"/>
    <property type="match status" value="1"/>
</dbReference>
<reference evidence="4 5" key="1">
    <citation type="journal article" date="2022" name="IScience">
        <title>An ultrasensitive nanofiber-based assay for enzymatic hydrolysis and deep-sea microbial degradation of cellulose.</title>
        <authorList>
            <person name="Tsudome M."/>
            <person name="Tachioka M."/>
            <person name="Miyazaki M."/>
            <person name="Uchimura K."/>
            <person name="Tsuda M."/>
            <person name="Takaki Y."/>
            <person name="Deguchi S."/>
        </authorList>
    </citation>
    <scope>NUCLEOTIDE SEQUENCE [LARGE SCALE GENOMIC DNA]</scope>
    <source>
        <strain evidence="4 5">GE09</strain>
    </source>
</reference>
<dbReference type="InterPro" id="IPR011006">
    <property type="entry name" value="CheY-like_superfamily"/>
</dbReference>
<dbReference type="SUPFAM" id="SSF48452">
    <property type="entry name" value="TPR-like"/>
    <property type="match status" value="1"/>
</dbReference>
<dbReference type="AlphaFoldDB" id="A0AAN1WKM8"/>
<evidence type="ECO:0000313" key="4">
    <source>
        <dbReference type="EMBL" id="BCD99252.1"/>
    </source>
</evidence>
<keyword evidence="1" id="KW-0597">Phosphoprotein</keyword>
<dbReference type="PANTHER" id="PTHR43228:SF1">
    <property type="entry name" value="TWO-COMPONENT RESPONSE REGULATOR ARR22"/>
    <property type="match status" value="1"/>
</dbReference>
<organism evidence="4 5">
    <name type="scientific">Marinagarivorans cellulosilyticus</name>
    <dbReference type="NCBI Taxonomy" id="2721545"/>
    <lineage>
        <taxon>Bacteria</taxon>
        <taxon>Pseudomonadati</taxon>
        <taxon>Pseudomonadota</taxon>
        <taxon>Gammaproteobacteria</taxon>
        <taxon>Cellvibrionales</taxon>
        <taxon>Cellvibrionaceae</taxon>
        <taxon>Marinagarivorans</taxon>
    </lineage>
</organism>
<dbReference type="SMART" id="SM00028">
    <property type="entry name" value="TPR"/>
    <property type="match status" value="3"/>
</dbReference>
<dbReference type="KEGG" id="marq:MARGE09_P3453"/>